<organism evidence="1 2">
    <name type="scientific">Roseisolibacter agri</name>
    <dbReference type="NCBI Taxonomy" id="2014610"/>
    <lineage>
        <taxon>Bacteria</taxon>
        <taxon>Pseudomonadati</taxon>
        <taxon>Gemmatimonadota</taxon>
        <taxon>Gemmatimonadia</taxon>
        <taxon>Gemmatimonadales</taxon>
        <taxon>Gemmatimonadaceae</taxon>
        <taxon>Roseisolibacter</taxon>
    </lineage>
</organism>
<evidence type="ECO:0000313" key="2">
    <source>
        <dbReference type="Proteomes" id="UP001161325"/>
    </source>
</evidence>
<dbReference type="EMBL" id="BRXS01000008">
    <property type="protein sequence ID" value="GLC28145.1"/>
    <property type="molecule type" value="Genomic_DNA"/>
</dbReference>
<dbReference type="AlphaFoldDB" id="A0AA37Q7S4"/>
<keyword evidence="2" id="KW-1185">Reference proteome</keyword>
<reference evidence="1" key="1">
    <citation type="submission" date="2022-08" db="EMBL/GenBank/DDBJ databases">
        <title>Draft genome sequencing of Roseisolibacter agri AW1220.</title>
        <authorList>
            <person name="Tobiishi Y."/>
            <person name="Tonouchi A."/>
        </authorList>
    </citation>
    <scope>NUCLEOTIDE SEQUENCE</scope>
    <source>
        <strain evidence="1">AW1220</strain>
    </source>
</reference>
<protein>
    <submittedName>
        <fullName evidence="1">Uncharacterized protein</fullName>
    </submittedName>
</protein>
<accession>A0AA37Q7S4</accession>
<comment type="caution">
    <text evidence="1">The sequence shown here is derived from an EMBL/GenBank/DDBJ whole genome shotgun (WGS) entry which is preliminary data.</text>
</comment>
<name>A0AA37Q7S4_9BACT</name>
<evidence type="ECO:0000313" key="1">
    <source>
        <dbReference type="EMBL" id="GLC28145.1"/>
    </source>
</evidence>
<proteinExistence type="predicted"/>
<dbReference type="Proteomes" id="UP001161325">
    <property type="component" value="Unassembled WGS sequence"/>
</dbReference>
<gene>
    <name evidence="1" type="ORF">rosag_46580</name>
</gene>
<sequence>MPSDPCPGVVRWRALTPRPPVAGPLRPRVLAAVLGALAAEGGARRLAAQTDYDNTDGGRPLTTEGAYPVGRRALAFPLAPLRVERARGAASTAGASCRRSPSAS</sequence>